<sequence length="329" mass="35519">MPTKSSAKSGTKPPSLPQKPSWKDHKATPKQPLPPQERLKRLFTSLCAQIDDGHFSNAVKTCDKILRLDPKDVDARQTKLFLLLQTEQYNAALSLIDEDDDPSHHAYDRAYTLYRLQRESDARDVLDTIKKEKGEDDRGIVHLEAQLNYREGSYQAAVDLYNELLDTAEPSSEEHSDILTNLQAAQKHLDFINTGFLRALDALPSSVTSTLETAPPPVPPQSAAAALSSVSALAEVQAQTALNPTKKPRKSRIPPGVIPGVTPPPDPERWLKKSERSTFGQGRRRKGQGGGGGGGATQGSAVENVPAQQASASAGHAKSGGGGKGKKKK</sequence>
<evidence type="ECO:0000313" key="12">
    <source>
        <dbReference type="Proteomes" id="UP000724874"/>
    </source>
</evidence>
<dbReference type="InterPro" id="IPR026270">
    <property type="entry name" value="SRP72"/>
</dbReference>
<name>A0A9P5NWN7_GYMJU</name>
<feature type="region of interest" description="Disordered" evidence="9">
    <location>
        <begin position="1"/>
        <end position="36"/>
    </location>
</feature>
<keyword evidence="8" id="KW-0687">Ribonucleoprotein</keyword>
<dbReference type="EMBL" id="JADNYJ010000004">
    <property type="protein sequence ID" value="KAF8911680.1"/>
    <property type="molecule type" value="Genomic_DNA"/>
</dbReference>
<dbReference type="Gene3D" id="1.25.40.10">
    <property type="entry name" value="Tetratricopeptide repeat domain"/>
    <property type="match status" value="1"/>
</dbReference>
<proteinExistence type="inferred from homology"/>
<comment type="similarity">
    <text evidence="3">Belongs to the SRP72 family.</text>
</comment>
<feature type="compositionally biased region" description="Gly residues" evidence="9">
    <location>
        <begin position="288"/>
        <end position="297"/>
    </location>
</feature>
<dbReference type="InterPro" id="IPR031545">
    <property type="entry name" value="SRP72_TPR-like"/>
</dbReference>
<dbReference type="AlphaFoldDB" id="A0A9P5NWN7"/>
<evidence type="ECO:0000313" key="11">
    <source>
        <dbReference type="EMBL" id="KAF8911680.1"/>
    </source>
</evidence>
<dbReference type="GO" id="GO:0006614">
    <property type="term" value="P:SRP-dependent cotranslational protein targeting to membrane"/>
    <property type="evidence" value="ECO:0007669"/>
    <property type="project" value="InterPro"/>
</dbReference>
<evidence type="ECO:0000256" key="3">
    <source>
        <dbReference type="ARBA" id="ARBA00007676"/>
    </source>
</evidence>
<comment type="subcellular location">
    <subcellularLocation>
        <location evidence="2">Cytoplasm</location>
    </subcellularLocation>
    <subcellularLocation>
        <location evidence="1">Endoplasmic reticulum</location>
    </subcellularLocation>
</comment>
<dbReference type="GO" id="GO:0005786">
    <property type="term" value="C:signal recognition particle, endoplasmic reticulum targeting"/>
    <property type="evidence" value="ECO:0007669"/>
    <property type="project" value="UniProtKB-KW"/>
</dbReference>
<keyword evidence="5" id="KW-0963">Cytoplasm</keyword>
<dbReference type="PANTHER" id="PTHR14094">
    <property type="entry name" value="SIGNAL RECOGNITION PARTICLE 72"/>
    <property type="match status" value="1"/>
</dbReference>
<dbReference type="Pfam" id="PF17004">
    <property type="entry name" value="SRP_TPR_like"/>
    <property type="match status" value="1"/>
</dbReference>
<evidence type="ECO:0000256" key="6">
    <source>
        <dbReference type="ARBA" id="ARBA00022824"/>
    </source>
</evidence>
<dbReference type="SUPFAM" id="SSF48452">
    <property type="entry name" value="TPR-like"/>
    <property type="match status" value="1"/>
</dbReference>
<dbReference type="OrthoDB" id="5421607at2759"/>
<keyword evidence="7" id="KW-0733">Signal recognition particle</keyword>
<dbReference type="GO" id="GO:0043022">
    <property type="term" value="F:ribosome binding"/>
    <property type="evidence" value="ECO:0007669"/>
    <property type="project" value="TreeGrafter"/>
</dbReference>
<protein>
    <recommendedName>
        <fullName evidence="4">Signal recognition particle subunit SRP72</fullName>
    </recommendedName>
</protein>
<keyword evidence="6" id="KW-0256">Endoplasmic reticulum</keyword>
<evidence type="ECO:0000256" key="1">
    <source>
        <dbReference type="ARBA" id="ARBA00004240"/>
    </source>
</evidence>
<dbReference type="InterPro" id="IPR013699">
    <property type="entry name" value="Signal_recog_part_SRP72_RNA-bd"/>
</dbReference>
<reference evidence="11" key="1">
    <citation type="submission" date="2020-11" db="EMBL/GenBank/DDBJ databases">
        <authorList>
            <consortium name="DOE Joint Genome Institute"/>
            <person name="Ahrendt S."/>
            <person name="Riley R."/>
            <person name="Andreopoulos W."/>
            <person name="LaButti K."/>
            <person name="Pangilinan J."/>
            <person name="Ruiz-duenas F.J."/>
            <person name="Barrasa J.M."/>
            <person name="Sanchez-Garcia M."/>
            <person name="Camarero S."/>
            <person name="Miyauchi S."/>
            <person name="Serrano A."/>
            <person name="Linde D."/>
            <person name="Babiker R."/>
            <person name="Drula E."/>
            <person name="Ayuso-Fernandez I."/>
            <person name="Pacheco R."/>
            <person name="Padilla G."/>
            <person name="Ferreira P."/>
            <person name="Barriuso J."/>
            <person name="Kellner H."/>
            <person name="Castanera R."/>
            <person name="Alfaro M."/>
            <person name="Ramirez L."/>
            <person name="Pisabarro A.G."/>
            <person name="Kuo A."/>
            <person name="Tritt A."/>
            <person name="Lipzen A."/>
            <person name="He G."/>
            <person name="Yan M."/>
            <person name="Ng V."/>
            <person name="Cullen D."/>
            <person name="Martin F."/>
            <person name="Rosso M.-N."/>
            <person name="Henrissat B."/>
            <person name="Hibbett D."/>
            <person name="Martinez A.T."/>
            <person name="Grigoriev I.V."/>
        </authorList>
    </citation>
    <scope>NUCLEOTIDE SEQUENCE</scope>
    <source>
        <strain evidence="11">AH 44721</strain>
    </source>
</reference>
<dbReference type="Pfam" id="PF08492">
    <property type="entry name" value="SRP72"/>
    <property type="match status" value="1"/>
</dbReference>
<evidence type="ECO:0000256" key="7">
    <source>
        <dbReference type="ARBA" id="ARBA00023135"/>
    </source>
</evidence>
<dbReference type="PANTHER" id="PTHR14094:SF9">
    <property type="entry name" value="SIGNAL RECOGNITION PARTICLE SUBUNIT SRP72"/>
    <property type="match status" value="1"/>
</dbReference>
<dbReference type="Proteomes" id="UP000724874">
    <property type="component" value="Unassembled WGS sequence"/>
</dbReference>
<evidence type="ECO:0000256" key="4">
    <source>
        <dbReference type="ARBA" id="ARBA00018350"/>
    </source>
</evidence>
<dbReference type="InterPro" id="IPR011990">
    <property type="entry name" value="TPR-like_helical_dom_sf"/>
</dbReference>
<evidence type="ECO:0000256" key="9">
    <source>
        <dbReference type="SAM" id="MobiDB-lite"/>
    </source>
</evidence>
<evidence type="ECO:0000256" key="2">
    <source>
        <dbReference type="ARBA" id="ARBA00004496"/>
    </source>
</evidence>
<accession>A0A9P5NWN7</accession>
<organism evidence="11 12">
    <name type="scientific">Gymnopilus junonius</name>
    <name type="common">Spectacular rustgill mushroom</name>
    <name type="synonym">Gymnopilus spectabilis subsp. junonius</name>
    <dbReference type="NCBI Taxonomy" id="109634"/>
    <lineage>
        <taxon>Eukaryota</taxon>
        <taxon>Fungi</taxon>
        <taxon>Dikarya</taxon>
        <taxon>Basidiomycota</taxon>
        <taxon>Agaricomycotina</taxon>
        <taxon>Agaricomycetes</taxon>
        <taxon>Agaricomycetidae</taxon>
        <taxon>Agaricales</taxon>
        <taxon>Agaricineae</taxon>
        <taxon>Hymenogastraceae</taxon>
        <taxon>Gymnopilus</taxon>
    </lineage>
</organism>
<evidence type="ECO:0000256" key="8">
    <source>
        <dbReference type="ARBA" id="ARBA00023274"/>
    </source>
</evidence>
<evidence type="ECO:0000256" key="5">
    <source>
        <dbReference type="ARBA" id="ARBA00022490"/>
    </source>
</evidence>
<comment type="caution">
    <text evidence="11">The sequence shown here is derived from an EMBL/GenBank/DDBJ whole genome shotgun (WGS) entry which is preliminary data.</text>
</comment>
<dbReference type="GO" id="GO:0008312">
    <property type="term" value="F:7S RNA binding"/>
    <property type="evidence" value="ECO:0007669"/>
    <property type="project" value="InterPro"/>
</dbReference>
<dbReference type="GO" id="GO:0005783">
    <property type="term" value="C:endoplasmic reticulum"/>
    <property type="evidence" value="ECO:0007669"/>
    <property type="project" value="UniProtKB-SubCell"/>
</dbReference>
<keyword evidence="12" id="KW-1185">Reference proteome</keyword>
<feature type="region of interest" description="Disordered" evidence="9">
    <location>
        <begin position="240"/>
        <end position="329"/>
    </location>
</feature>
<evidence type="ECO:0000259" key="10">
    <source>
        <dbReference type="Pfam" id="PF08492"/>
    </source>
</evidence>
<feature type="domain" description="Signal recognition particle SRP72 subunit RNA-binding" evidence="10">
    <location>
        <begin position="234"/>
        <end position="279"/>
    </location>
</feature>
<gene>
    <name evidence="11" type="ORF">CPB84DRAFT_1671701</name>
</gene>
<feature type="compositionally biased region" description="Basic and acidic residues" evidence="9">
    <location>
        <begin position="266"/>
        <end position="276"/>
    </location>
</feature>